<proteinExistence type="predicted"/>
<dbReference type="InterPro" id="IPR036322">
    <property type="entry name" value="WD40_repeat_dom_sf"/>
</dbReference>
<dbReference type="Pfam" id="PF00780">
    <property type="entry name" value="CNH"/>
    <property type="match status" value="1"/>
</dbReference>
<evidence type="ECO:0000256" key="3">
    <source>
        <dbReference type="ARBA" id="ARBA00022490"/>
    </source>
</evidence>
<evidence type="ECO:0000313" key="6">
    <source>
        <dbReference type="EMBL" id="CAI5733193.1"/>
    </source>
</evidence>
<keyword evidence="4" id="KW-0653">Protein transport</keyword>
<dbReference type="EMBL" id="CANTFM010000992">
    <property type="protein sequence ID" value="CAI5733193.1"/>
    <property type="molecule type" value="Genomic_DNA"/>
</dbReference>
<keyword evidence="7" id="KW-1185">Reference proteome</keyword>
<dbReference type="AlphaFoldDB" id="A0AAV0UAV8"/>
<dbReference type="PANTHER" id="PTHR12894">
    <property type="entry name" value="CNH DOMAIN CONTAINING"/>
    <property type="match status" value="1"/>
</dbReference>
<dbReference type="PANTHER" id="PTHR12894:SF27">
    <property type="entry name" value="TRANSFORMING GROWTH FACTOR-BETA RECEPTOR-ASSOCIATED PROTEIN 1"/>
    <property type="match status" value="1"/>
</dbReference>
<evidence type="ECO:0000259" key="5">
    <source>
        <dbReference type="PROSITE" id="PS50219"/>
    </source>
</evidence>
<accession>A0AAV0UAV8</accession>
<evidence type="ECO:0000256" key="2">
    <source>
        <dbReference type="ARBA" id="ARBA00022448"/>
    </source>
</evidence>
<feature type="domain" description="CNH" evidence="5">
    <location>
        <begin position="22"/>
        <end position="267"/>
    </location>
</feature>
<comment type="subcellular location">
    <subcellularLocation>
        <location evidence="1">Cytoplasm</location>
    </subcellularLocation>
</comment>
<evidence type="ECO:0000256" key="4">
    <source>
        <dbReference type="ARBA" id="ARBA00022927"/>
    </source>
</evidence>
<dbReference type="GO" id="GO:0006914">
    <property type="term" value="P:autophagy"/>
    <property type="evidence" value="ECO:0007669"/>
    <property type="project" value="TreeGrafter"/>
</dbReference>
<comment type="caution">
    <text evidence="6">The sequence shown here is derived from an EMBL/GenBank/DDBJ whole genome shotgun (WGS) entry which is preliminary data.</text>
</comment>
<keyword evidence="2" id="KW-0813">Transport</keyword>
<dbReference type="InterPro" id="IPR032914">
    <property type="entry name" value="Vam6/VPS39/TRAP1"/>
</dbReference>
<evidence type="ECO:0000256" key="1">
    <source>
        <dbReference type="ARBA" id="ARBA00004496"/>
    </source>
</evidence>
<dbReference type="Proteomes" id="UP001162029">
    <property type="component" value="Unassembled WGS sequence"/>
</dbReference>
<dbReference type="GO" id="GO:0034058">
    <property type="term" value="P:endosomal vesicle fusion"/>
    <property type="evidence" value="ECO:0007669"/>
    <property type="project" value="TreeGrafter"/>
</dbReference>
<organism evidence="6 7">
    <name type="scientific">Peronospora destructor</name>
    <dbReference type="NCBI Taxonomy" id="86335"/>
    <lineage>
        <taxon>Eukaryota</taxon>
        <taxon>Sar</taxon>
        <taxon>Stramenopiles</taxon>
        <taxon>Oomycota</taxon>
        <taxon>Peronosporomycetes</taxon>
        <taxon>Peronosporales</taxon>
        <taxon>Peronosporaceae</taxon>
        <taxon>Peronospora</taxon>
    </lineage>
</organism>
<evidence type="ECO:0000313" key="7">
    <source>
        <dbReference type="Proteomes" id="UP001162029"/>
    </source>
</evidence>
<name>A0AAV0UAV8_9STRA</name>
<dbReference type="InterPro" id="IPR001180">
    <property type="entry name" value="CNH_dom"/>
</dbReference>
<sequence>MSSSSGEQRAAFRSTAIVTDFDGKLECVTHYSSRVVVGSKDGRVVMYDTRKGTSTSTASYTFSHGKRVEQLLAVPHIRMLIVVSNGEISAHGATDLKPLDFDFSKANPHQVRLVCVNQRGPPHFRLGVGLLKRKAIVIYQYHSSDKSYTFLREFSTQDVPEAMSWYRNKMVVGYKTSYYLLNDKLGEATPINAPGIQDPTVFPVVKLLPKEEILVAVMDRVGIFVGFTGDAVAKNSITWSQSPQQVEFSSSYLMALAAESWCGDPSS</sequence>
<gene>
    <name evidence="6" type="ORF">PDE001_LOCUS5326</name>
</gene>
<dbReference type="GO" id="GO:0015031">
    <property type="term" value="P:protein transport"/>
    <property type="evidence" value="ECO:0007669"/>
    <property type="project" value="UniProtKB-KW"/>
</dbReference>
<dbReference type="GO" id="GO:0016020">
    <property type="term" value="C:membrane"/>
    <property type="evidence" value="ECO:0007669"/>
    <property type="project" value="TreeGrafter"/>
</dbReference>
<dbReference type="SUPFAM" id="SSF50978">
    <property type="entry name" value="WD40 repeat-like"/>
    <property type="match status" value="1"/>
</dbReference>
<reference evidence="6" key="1">
    <citation type="submission" date="2022-12" db="EMBL/GenBank/DDBJ databases">
        <authorList>
            <person name="Webb A."/>
        </authorList>
    </citation>
    <scope>NUCLEOTIDE SEQUENCE</scope>
    <source>
        <strain evidence="6">Pd1</strain>
    </source>
</reference>
<dbReference type="PROSITE" id="PS50219">
    <property type="entry name" value="CNH"/>
    <property type="match status" value="1"/>
</dbReference>
<dbReference type="GO" id="GO:0005737">
    <property type="term" value="C:cytoplasm"/>
    <property type="evidence" value="ECO:0007669"/>
    <property type="project" value="UniProtKB-SubCell"/>
</dbReference>
<keyword evidence="3" id="KW-0963">Cytoplasm</keyword>
<protein>
    <recommendedName>
        <fullName evidence="5">CNH domain-containing protein</fullName>
    </recommendedName>
</protein>